<dbReference type="EMBL" id="MK697668">
    <property type="protein sequence ID" value="QCG70038.1"/>
    <property type="molecule type" value="Genomic_DNA"/>
</dbReference>
<protein>
    <submittedName>
        <fullName evidence="2">Uncharacterized protein</fullName>
    </submittedName>
</protein>
<feature type="compositionally biased region" description="Polar residues" evidence="1">
    <location>
        <begin position="1"/>
        <end position="11"/>
    </location>
</feature>
<feature type="region of interest" description="Disordered" evidence="1">
    <location>
        <begin position="1"/>
        <end position="40"/>
    </location>
</feature>
<organism evidence="2">
    <name type="scientific">Plectosphaerella sp</name>
    <dbReference type="NCBI Taxonomy" id="1929893"/>
    <lineage>
        <taxon>Eukaryota</taxon>
        <taxon>Fungi</taxon>
        <taxon>Dikarya</taxon>
        <taxon>Ascomycota</taxon>
        <taxon>Pezizomycotina</taxon>
        <taxon>Sordariomycetes</taxon>
        <taxon>Hypocreomycetidae</taxon>
        <taxon>Glomerellales</taxon>
        <taxon>Plectosphaerellaceae</taxon>
        <taxon>Plectosphaerella</taxon>
    </lineage>
</organism>
<proteinExistence type="predicted"/>
<evidence type="ECO:0000313" key="2">
    <source>
        <dbReference type="EMBL" id="QCG70038.1"/>
    </source>
</evidence>
<geneLocation type="mitochondrion" evidence="2"/>
<reference evidence="2" key="1">
    <citation type="submission" date="2019-03" db="EMBL/GenBank/DDBJ databases">
        <title>Characterization of the complete mitochondrial genome of Plectosphaerella sp. (Hypocreomycetidae: Glomerellales).</title>
        <authorList>
            <person name="Wang Q."/>
        </authorList>
    </citation>
    <scope>NUCLEOTIDE SEQUENCE</scope>
</reference>
<sequence>MYSPGRNNSGPSTGGNEPGGSNNGAHSGGNNPEISTYLDGDRDDLNDIKDTLYDNRANSSLAPISNWVVRWGLSKEDFALDNTIHGSTNSHSQPWAQIICKPFFFPLPDDNLVFLVKIDETVYIVPVLNLRALPLKSNVSITIFKASSIPHLDDISNTAVKYSTGEGLRGEIYLTVHSVKRLAYHEGSENILVRINRDIVERYDPSSMDHWHKYLFLRKPSDPSYTKLGKSSELVNPKVDKQITSPNFSPHSVIFKPYITEISRAFDIERSKMPASKITFSDEKVKIPC</sequence>
<accession>A0A4D6T084</accession>
<gene>
    <name evidence="2" type="primary">orf289</name>
</gene>
<name>A0A4D6T084_9PEZI</name>
<keyword evidence="2" id="KW-0496">Mitochondrion</keyword>
<feature type="compositionally biased region" description="Gly residues" evidence="1">
    <location>
        <begin position="12"/>
        <end position="22"/>
    </location>
</feature>
<dbReference type="AlphaFoldDB" id="A0A4D6T084"/>
<evidence type="ECO:0000256" key="1">
    <source>
        <dbReference type="SAM" id="MobiDB-lite"/>
    </source>
</evidence>